<sequence>MSWIADSLPDEATAFLAHLDVEKGFSGATLQAYSKDLLQWEEFLQTRNKTCASPQDIVRADVHAFLVQMHKLNLSKSSMARKLSSLRTFFRFLQKQKIIQQNPCTGVRNPKQEKPQPGVLNVDQALEMVQAQLEPSPRNTRDLALAEVLYGSGLRVSEALSLDLDDVDQGQSLVRVQGKGRKERLAFLTRPGLERLSQYIALRHAFEPDLREKALFLGMRGGRLHRREAVRIIQRLGQIFARAQGVSPHTLRHSFATHMLQAGADLRIVQELLGHSRISTTQRYTHLNLDQVMQTYDKAHPLAREKDKNQDG</sequence>
<keyword evidence="3 9" id="KW-0132">Cell division</keyword>
<keyword evidence="8 9" id="KW-0131">Cell cycle</keyword>
<feature type="domain" description="Tyr recombinase" evidence="10">
    <location>
        <begin position="115"/>
        <end position="297"/>
    </location>
</feature>
<dbReference type="PANTHER" id="PTHR30349:SF81">
    <property type="entry name" value="TYROSINE RECOMBINASE XERC"/>
    <property type="match status" value="1"/>
</dbReference>
<dbReference type="InterPro" id="IPR023009">
    <property type="entry name" value="Tyrosine_recombinase_XerC/XerD"/>
</dbReference>
<proteinExistence type="inferred from homology"/>
<keyword evidence="5 9" id="KW-0229">DNA integration</keyword>
<evidence type="ECO:0000256" key="3">
    <source>
        <dbReference type="ARBA" id="ARBA00022618"/>
    </source>
</evidence>
<dbReference type="InterPro" id="IPR004107">
    <property type="entry name" value="Integrase_SAM-like_N"/>
</dbReference>
<dbReference type="PANTHER" id="PTHR30349">
    <property type="entry name" value="PHAGE INTEGRASE-RELATED"/>
    <property type="match status" value="1"/>
</dbReference>
<reference evidence="12" key="1">
    <citation type="submission" date="2010-05" db="EMBL/GenBank/DDBJ databases">
        <title>The draft genome of Desulfonatronospira thiodismutans ASO3-1.</title>
        <authorList>
            <consortium name="US DOE Joint Genome Institute (JGI-PGF)"/>
            <person name="Lucas S."/>
            <person name="Copeland A."/>
            <person name="Lapidus A."/>
            <person name="Cheng J.-F."/>
            <person name="Bruce D."/>
            <person name="Goodwin L."/>
            <person name="Pitluck S."/>
            <person name="Chertkov O."/>
            <person name="Brettin T."/>
            <person name="Detter J.C."/>
            <person name="Han C."/>
            <person name="Land M.L."/>
            <person name="Hauser L."/>
            <person name="Kyrpides N."/>
            <person name="Mikhailova N."/>
            <person name="Muyzer G."/>
            <person name="Woyke T."/>
        </authorList>
    </citation>
    <scope>NUCLEOTIDE SEQUENCE [LARGE SCALE GENOMIC DNA]</scope>
    <source>
        <strain evidence="12">ASO3-1</strain>
    </source>
</reference>
<evidence type="ECO:0000256" key="4">
    <source>
        <dbReference type="ARBA" id="ARBA00022829"/>
    </source>
</evidence>
<dbReference type="GO" id="GO:0006313">
    <property type="term" value="P:DNA transposition"/>
    <property type="evidence" value="ECO:0007669"/>
    <property type="project" value="UniProtKB-UniRule"/>
</dbReference>
<feature type="active site" evidence="9">
    <location>
        <position position="155"/>
    </location>
</feature>
<dbReference type="NCBIfam" id="NF001399">
    <property type="entry name" value="PRK00283.1"/>
    <property type="match status" value="1"/>
</dbReference>
<dbReference type="GO" id="GO:0009037">
    <property type="term" value="F:tyrosine-based site-specific recombinase activity"/>
    <property type="evidence" value="ECO:0007669"/>
    <property type="project" value="UniProtKB-UniRule"/>
</dbReference>
<dbReference type="InterPro" id="IPR010998">
    <property type="entry name" value="Integrase_recombinase_N"/>
</dbReference>
<keyword evidence="2 9" id="KW-0963">Cytoplasm</keyword>
<dbReference type="GO" id="GO:0007059">
    <property type="term" value="P:chromosome segregation"/>
    <property type="evidence" value="ECO:0007669"/>
    <property type="project" value="UniProtKB-UniRule"/>
</dbReference>
<name>D6SRB5_9BACT</name>
<dbReference type="Pfam" id="PF00589">
    <property type="entry name" value="Phage_integrase"/>
    <property type="match status" value="1"/>
</dbReference>
<evidence type="ECO:0000256" key="2">
    <source>
        <dbReference type="ARBA" id="ARBA00022490"/>
    </source>
</evidence>
<dbReference type="OrthoDB" id="9801717at2"/>
<dbReference type="InterPro" id="IPR011010">
    <property type="entry name" value="DNA_brk_join_enz"/>
</dbReference>
<keyword evidence="6 9" id="KW-0238">DNA-binding</keyword>
<dbReference type="InterPro" id="IPR050090">
    <property type="entry name" value="Tyrosine_recombinase_XerCD"/>
</dbReference>
<evidence type="ECO:0000313" key="13">
    <source>
        <dbReference type="Proteomes" id="UP000005496"/>
    </source>
</evidence>
<evidence type="ECO:0000259" key="10">
    <source>
        <dbReference type="PROSITE" id="PS51898"/>
    </source>
</evidence>
<dbReference type="SUPFAM" id="SSF56349">
    <property type="entry name" value="DNA breaking-rejoining enzymes"/>
    <property type="match status" value="1"/>
</dbReference>
<evidence type="ECO:0000313" key="12">
    <source>
        <dbReference type="EMBL" id="EFI33231.1"/>
    </source>
</evidence>
<feature type="domain" description="Core-binding (CB)" evidence="11">
    <location>
        <begin position="6"/>
        <end position="94"/>
    </location>
</feature>
<keyword evidence="13" id="KW-1185">Reference proteome</keyword>
<protein>
    <recommendedName>
        <fullName evidence="9">Tyrosine recombinase XerC</fullName>
    </recommendedName>
</protein>
<evidence type="ECO:0000256" key="9">
    <source>
        <dbReference type="HAMAP-Rule" id="MF_01808"/>
    </source>
</evidence>
<dbReference type="InterPro" id="IPR044068">
    <property type="entry name" value="CB"/>
</dbReference>
<evidence type="ECO:0000256" key="1">
    <source>
        <dbReference type="ARBA" id="ARBA00004496"/>
    </source>
</evidence>
<dbReference type="GO" id="GO:0051301">
    <property type="term" value="P:cell division"/>
    <property type="evidence" value="ECO:0007669"/>
    <property type="project" value="UniProtKB-KW"/>
</dbReference>
<organism evidence="12 13">
    <name type="scientific">Desulfonatronospira thiodismutans ASO3-1</name>
    <dbReference type="NCBI Taxonomy" id="555779"/>
    <lineage>
        <taxon>Bacteria</taxon>
        <taxon>Pseudomonadati</taxon>
        <taxon>Thermodesulfobacteriota</taxon>
        <taxon>Desulfovibrionia</taxon>
        <taxon>Desulfovibrionales</taxon>
        <taxon>Desulfonatronovibrionaceae</taxon>
        <taxon>Desulfonatronospira</taxon>
    </lineage>
</organism>
<evidence type="ECO:0000256" key="5">
    <source>
        <dbReference type="ARBA" id="ARBA00022908"/>
    </source>
</evidence>
<comment type="function">
    <text evidence="9">Site-specific tyrosine recombinase, which acts by catalyzing the cutting and rejoining of the recombining DNA molecules. The XerC-XerD complex is essential to convert dimers of the bacterial chromosome into monomers to permit their segregation at cell division. It also contributes to the segregational stability of plasmids.</text>
</comment>
<feature type="active site" evidence="9">
    <location>
        <position position="252"/>
    </location>
</feature>
<dbReference type="PROSITE" id="PS51900">
    <property type="entry name" value="CB"/>
    <property type="match status" value="1"/>
</dbReference>
<gene>
    <name evidence="9" type="primary">xerC</name>
    <name evidence="12" type="ORF">Dthio_PD0557</name>
</gene>
<dbReference type="RefSeq" id="WP_008870589.1">
    <property type="nucleotide sequence ID" value="NZ_ACJN02000003.1"/>
</dbReference>
<dbReference type="GO" id="GO:0005737">
    <property type="term" value="C:cytoplasm"/>
    <property type="evidence" value="ECO:0007669"/>
    <property type="project" value="UniProtKB-SubCell"/>
</dbReference>
<evidence type="ECO:0000256" key="6">
    <source>
        <dbReference type="ARBA" id="ARBA00023125"/>
    </source>
</evidence>
<evidence type="ECO:0000259" key="11">
    <source>
        <dbReference type="PROSITE" id="PS51900"/>
    </source>
</evidence>
<dbReference type="HAMAP" id="MF_01808">
    <property type="entry name" value="Recomb_XerC_XerD"/>
    <property type="match status" value="1"/>
</dbReference>
<accession>D6SRB5</accession>
<comment type="subcellular location">
    <subcellularLocation>
        <location evidence="1 9">Cytoplasm</location>
    </subcellularLocation>
</comment>
<dbReference type="AlphaFoldDB" id="D6SRB5"/>
<dbReference type="Pfam" id="PF02899">
    <property type="entry name" value="Phage_int_SAM_1"/>
    <property type="match status" value="1"/>
</dbReference>
<dbReference type="EMBL" id="ACJN02000003">
    <property type="protein sequence ID" value="EFI33231.1"/>
    <property type="molecule type" value="Genomic_DNA"/>
</dbReference>
<dbReference type="PROSITE" id="PS51898">
    <property type="entry name" value="TYR_RECOMBINASE"/>
    <property type="match status" value="1"/>
</dbReference>
<comment type="caution">
    <text evidence="12">The sequence shown here is derived from an EMBL/GenBank/DDBJ whole genome shotgun (WGS) entry which is preliminary data.</text>
</comment>
<evidence type="ECO:0000256" key="7">
    <source>
        <dbReference type="ARBA" id="ARBA00023172"/>
    </source>
</evidence>
<dbReference type="InterPro" id="IPR002104">
    <property type="entry name" value="Integrase_catalytic"/>
</dbReference>
<dbReference type="Gene3D" id="1.10.150.130">
    <property type="match status" value="1"/>
</dbReference>
<dbReference type="GO" id="GO:0003677">
    <property type="term" value="F:DNA binding"/>
    <property type="evidence" value="ECO:0007669"/>
    <property type="project" value="UniProtKB-UniRule"/>
</dbReference>
<feature type="active site" description="O-(3'-phospho-DNA)-tyrosine intermediate" evidence="9">
    <location>
        <position position="284"/>
    </location>
</feature>
<feature type="active site" evidence="9">
    <location>
        <position position="249"/>
    </location>
</feature>
<feature type="active site" evidence="9">
    <location>
        <position position="275"/>
    </location>
</feature>
<keyword evidence="4 9" id="KW-0159">Chromosome partition</keyword>
<dbReference type="Proteomes" id="UP000005496">
    <property type="component" value="Unassembled WGS sequence"/>
</dbReference>
<dbReference type="Gene3D" id="1.10.443.10">
    <property type="entry name" value="Intergrase catalytic core"/>
    <property type="match status" value="1"/>
</dbReference>
<comment type="subunit">
    <text evidence="9">Forms a cyclic heterotetrameric complex composed of two molecules of XerC and two molecules of XerD.</text>
</comment>
<dbReference type="eggNOG" id="COG4974">
    <property type="taxonomic scope" value="Bacteria"/>
</dbReference>
<dbReference type="SUPFAM" id="SSF47823">
    <property type="entry name" value="lambda integrase-like, N-terminal domain"/>
    <property type="match status" value="1"/>
</dbReference>
<evidence type="ECO:0000256" key="8">
    <source>
        <dbReference type="ARBA" id="ARBA00023306"/>
    </source>
</evidence>
<keyword evidence="7 9" id="KW-0233">DNA recombination</keyword>
<feature type="active site" evidence="9">
    <location>
        <position position="179"/>
    </location>
</feature>
<comment type="similarity">
    <text evidence="9">Belongs to the 'phage' integrase family. XerC subfamily.</text>
</comment>
<dbReference type="InterPro" id="IPR013762">
    <property type="entry name" value="Integrase-like_cat_sf"/>
</dbReference>